<sequence length="495" mass="54177">MSETTDASVLVLTSRLRPGLDGGHTVSTLQRAILLASSGLPVTLVTVDLHPNYQPFLDKFREIGLATDKTKIRNFLEEVRRSPDVLRKAAEPSLENTTPNKEVVADEVELDDQGVAWRQVSRNSDGAIVYTDFFDNSGSMLFRLPFLEQADWWRAPIVIDVFEAAENNQSKTRVGGLAGFGALYRAWWDVVVSQTRELNPVAPIVAIAEARQVGELFLGYEGVYLVHTVHSSHTQAPHNWDSPMDKIWSEWLSAAHKYDAVVWLSEQQSLDVEKRLGKTEMVSFVIPNPPTIPADSESILDAIASGNSMKPLRAIMITRLVSVKRVDHAIRAWQKVVQSLPEAKLDIYGDGPEKDQLQELIGSVGLEDKVTLHGYLENAREQARTAICHILTSSYEGQSLAIAEAMALGCPSISYEISYGPPEMISDGHSGLLVPSGDIDALAGAITSVLGDPKLASKLSIEAVKWAKSAGPDITLHSWQKLLTQITASGPRSGL</sequence>
<name>A0A6J6D8F8_9ZZZZ</name>
<dbReference type="AlphaFoldDB" id="A0A6J6D8F8"/>
<dbReference type="EMBL" id="CAEZTH010000012">
    <property type="protein sequence ID" value="CAB4557878.1"/>
    <property type="molecule type" value="Genomic_DNA"/>
</dbReference>
<dbReference type="GO" id="GO:0016757">
    <property type="term" value="F:glycosyltransferase activity"/>
    <property type="evidence" value="ECO:0007669"/>
    <property type="project" value="InterPro"/>
</dbReference>
<dbReference type="PANTHER" id="PTHR12526">
    <property type="entry name" value="GLYCOSYLTRANSFERASE"/>
    <property type="match status" value="1"/>
</dbReference>
<organism evidence="2">
    <name type="scientific">freshwater metagenome</name>
    <dbReference type="NCBI Taxonomy" id="449393"/>
    <lineage>
        <taxon>unclassified sequences</taxon>
        <taxon>metagenomes</taxon>
        <taxon>ecological metagenomes</taxon>
    </lineage>
</organism>
<gene>
    <name evidence="2" type="ORF">UFOPK1639_00208</name>
</gene>
<dbReference type="PANTHER" id="PTHR12526:SF630">
    <property type="entry name" value="GLYCOSYLTRANSFERASE"/>
    <property type="match status" value="1"/>
</dbReference>
<evidence type="ECO:0000259" key="1">
    <source>
        <dbReference type="Pfam" id="PF00534"/>
    </source>
</evidence>
<feature type="domain" description="Glycosyl transferase family 1" evidence="1">
    <location>
        <begin position="308"/>
        <end position="465"/>
    </location>
</feature>
<reference evidence="2" key="1">
    <citation type="submission" date="2020-05" db="EMBL/GenBank/DDBJ databases">
        <authorList>
            <person name="Chiriac C."/>
            <person name="Salcher M."/>
            <person name="Ghai R."/>
            <person name="Kavagutti S V."/>
        </authorList>
    </citation>
    <scope>NUCLEOTIDE SEQUENCE</scope>
</reference>
<evidence type="ECO:0000313" key="2">
    <source>
        <dbReference type="EMBL" id="CAB4557878.1"/>
    </source>
</evidence>
<dbReference type="Pfam" id="PF00534">
    <property type="entry name" value="Glycos_transf_1"/>
    <property type="match status" value="1"/>
</dbReference>
<proteinExistence type="predicted"/>
<dbReference type="Gene3D" id="3.40.50.2000">
    <property type="entry name" value="Glycogen Phosphorylase B"/>
    <property type="match status" value="3"/>
</dbReference>
<dbReference type="InterPro" id="IPR001296">
    <property type="entry name" value="Glyco_trans_1"/>
</dbReference>
<dbReference type="SUPFAM" id="SSF53756">
    <property type="entry name" value="UDP-Glycosyltransferase/glycogen phosphorylase"/>
    <property type="match status" value="1"/>
</dbReference>
<protein>
    <submittedName>
        <fullName evidence="2">Unannotated protein</fullName>
    </submittedName>
</protein>
<accession>A0A6J6D8F8</accession>